<organism evidence="1">
    <name type="scientific">Opuntia streptacantha</name>
    <name type="common">Prickly pear cactus</name>
    <name type="synonym">Opuntia cardona</name>
    <dbReference type="NCBI Taxonomy" id="393608"/>
    <lineage>
        <taxon>Eukaryota</taxon>
        <taxon>Viridiplantae</taxon>
        <taxon>Streptophyta</taxon>
        <taxon>Embryophyta</taxon>
        <taxon>Tracheophyta</taxon>
        <taxon>Spermatophyta</taxon>
        <taxon>Magnoliopsida</taxon>
        <taxon>eudicotyledons</taxon>
        <taxon>Gunneridae</taxon>
        <taxon>Pentapetalae</taxon>
        <taxon>Caryophyllales</taxon>
        <taxon>Cactineae</taxon>
        <taxon>Cactaceae</taxon>
        <taxon>Opuntioideae</taxon>
        <taxon>Opuntia</taxon>
    </lineage>
</organism>
<dbReference type="EMBL" id="GISG01201681">
    <property type="protein sequence ID" value="MBA4658740.1"/>
    <property type="molecule type" value="Transcribed_RNA"/>
</dbReference>
<evidence type="ECO:0000313" key="1">
    <source>
        <dbReference type="EMBL" id="MBA4658742.1"/>
    </source>
</evidence>
<dbReference type="EMBL" id="GISG01201684">
    <property type="protein sequence ID" value="MBA4658741.1"/>
    <property type="molecule type" value="Transcribed_RNA"/>
</dbReference>
<reference evidence="1" key="1">
    <citation type="journal article" date="2013" name="J. Plant Res.">
        <title>Effect of fungi and light on seed germination of three Opuntia species from semiarid lands of central Mexico.</title>
        <authorList>
            <person name="Delgado-Sanchez P."/>
            <person name="Jimenez-Bremont J.F."/>
            <person name="Guerrero-Gonzalez Mde L."/>
            <person name="Flores J."/>
        </authorList>
    </citation>
    <scope>NUCLEOTIDE SEQUENCE</scope>
    <source>
        <tissue evidence="1">Cladode</tissue>
    </source>
</reference>
<proteinExistence type="predicted"/>
<sequence length="115" mass="13617">MSTNGNNKDSATLAYKCTQLNVRILRYNNDHIINTRVRTDLSTLHTFIERYWHSNLGSKLLSITLNKHLDRISIAYYSLYFNEFKISKIIPPIPSLQHLPKYHLEFHNQTTQWLL</sequence>
<protein>
    <submittedName>
        <fullName evidence="1">Uncharacterized protein</fullName>
    </submittedName>
</protein>
<reference evidence="1" key="2">
    <citation type="submission" date="2020-07" db="EMBL/GenBank/DDBJ databases">
        <authorList>
            <person name="Vera ALvarez R."/>
            <person name="Arias-Moreno D.M."/>
            <person name="Jimenez-Jacinto V."/>
            <person name="Jimenez-Bremont J.F."/>
            <person name="Swaminathan K."/>
            <person name="Moose S.P."/>
            <person name="Guerrero-Gonzalez M.L."/>
            <person name="Marino-Ramirez L."/>
            <person name="Landsman D."/>
            <person name="Rodriguez-Kessler M."/>
            <person name="Delgado-Sanchez P."/>
        </authorList>
    </citation>
    <scope>NUCLEOTIDE SEQUENCE</scope>
    <source>
        <tissue evidence="1">Cladode</tissue>
    </source>
</reference>
<dbReference type="AlphaFoldDB" id="A0A7C9E4F4"/>
<accession>A0A7C9E4F4</accession>
<name>A0A7C9E4F4_OPUST</name>
<dbReference type="EMBL" id="GISG01201685">
    <property type="protein sequence ID" value="MBA4658742.1"/>
    <property type="molecule type" value="Transcribed_RNA"/>
</dbReference>